<dbReference type="EMBL" id="JAPNKE010000002">
    <property type="protein sequence ID" value="MCY1007460.1"/>
    <property type="molecule type" value="Genomic_DNA"/>
</dbReference>
<gene>
    <name evidence="1" type="ORF">OV079_18270</name>
</gene>
<accession>A0A9X3EPC2</accession>
<comment type="caution">
    <text evidence="1">The sequence shown here is derived from an EMBL/GenBank/DDBJ whole genome shotgun (WGS) entry which is preliminary data.</text>
</comment>
<evidence type="ECO:0008006" key="3">
    <source>
        <dbReference type="Google" id="ProtNLM"/>
    </source>
</evidence>
<dbReference type="AlphaFoldDB" id="A0A9X3EPC2"/>
<proteinExistence type="predicted"/>
<evidence type="ECO:0000313" key="2">
    <source>
        <dbReference type="Proteomes" id="UP001150924"/>
    </source>
</evidence>
<keyword evidence="2" id="KW-1185">Reference proteome</keyword>
<sequence>MRVQGYTPPPEVIRAVEAIAEAAALDVGGVEYLVDDRDGEIDYYDINALSNFVADAPNVVGLDAFARCVDYLQARWEAGA</sequence>
<organism evidence="1 2">
    <name type="scientific">Nannocystis pusilla</name>
    <dbReference type="NCBI Taxonomy" id="889268"/>
    <lineage>
        <taxon>Bacteria</taxon>
        <taxon>Pseudomonadati</taxon>
        <taxon>Myxococcota</taxon>
        <taxon>Polyangia</taxon>
        <taxon>Nannocystales</taxon>
        <taxon>Nannocystaceae</taxon>
        <taxon>Nannocystis</taxon>
    </lineage>
</organism>
<reference evidence="1" key="1">
    <citation type="submission" date="2022-11" db="EMBL/GenBank/DDBJ databases">
        <title>Minimal conservation of predation-associated metabolite biosynthetic gene clusters underscores biosynthetic potential of Myxococcota including descriptions for ten novel species: Archangium lansinium sp. nov., Myxococcus landrumus sp. nov., Nannocystis bai.</title>
        <authorList>
            <person name="Ahearne A."/>
            <person name="Stevens C."/>
            <person name="Phillips K."/>
        </authorList>
    </citation>
    <scope>NUCLEOTIDE SEQUENCE</scope>
    <source>
        <strain evidence="1">Na p29</strain>
    </source>
</reference>
<protein>
    <recommendedName>
        <fullName evidence="3">ATP-grasp domain-containing protein</fullName>
    </recommendedName>
</protein>
<dbReference type="Proteomes" id="UP001150924">
    <property type="component" value="Unassembled WGS sequence"/>
</dbReference>
<name>A0A9X3EPC2_9BACT</name>
<evidence type="ECO:0000313" key="1">
    <source>
        <dbReference type="EMBL" id="MCY1007460.1"/>
    </source>
</evidence>
<dbReference type="RefSeq" id="WP_267770084.1">
    <property type="nucleotide sequence ID" value="NZ_JAPNKE010000002.1"/>
</dbReference>